<evidence type="ECO:0000313" key="9">
    <source>
        <dbReference type="Proteomes" id="UP001642484"/>
    </source>
</evidence>
<comment type="caution">
    <text evidence="8">The sequence shown here is derived from an EMBL/GenBank/DDBJ whole genome shotgun (WGS) entry which is preliminary data.</text>
</comment>
<dbReference type="HAMAP" id="MF_01152">
    <property type="entry name" value="DnaJ"/>
    <property type="match status" value="1"/>
</dbReference>
<dbReference type="InterPro" id="IPR001623">
    <property type="entry name" value="DnaJ_domain"/>
</dbReference>
<evidence type="ECO:0000259" key="6">
    <source>
        <dbReference type="PROSITE" id="PS50076"/>
    </source>
</evidence>
<dbReference type="CDD" id="cd10719">
    <property type="entry name" value="DnaJ_zf"/>
    <property type="match status" value="1"/>
</dbReference>
<evidence type="ECO:0000313" key="8">
    <source>
        <dbReference type="EMBL" id="CAK9012506.1"/>
    </source>
</evidence>
<name>A0ABP0JDN5_9DINO</name>
<organism evidence="8 9">
    <name type="scientific">Durusdinium trenchii</name>
    <dbReference type="NCBI Taxonomy" id="1381693"/>
    <lineage>
        <taxon>Eukaryota</taxon>
        <taxon>Sar</taxon>
        <taxon>Alveolata</taxon>
        <taxon>Dinophyceae</taxon>
        <taxon>Suessiales</taxon>
        <taxon>Symbiodiniaceae</taxon>
        <taxon>Durusdinium</taxon>
    </lineage>
</organism>
<reference evidence="8 9" key="1">
    <citation type="submission" date="2024-02" db="EMBL/GenBank/DDBJ databases">
        <authorList>
            <person name="Chen Y."/>
            <person name="Shah S."/>
            <person name="Dougan E. K."/>
            <person name="Thang M."/>
            <person name="Chan C."/>
        </authorList>
    </citation>
    <scope>NUCLEOTIDE SEQUENCE [LARGE SCALE GENOMIC DNA]</scope>
</reference>
<dbReference type="PANTHER" id="PTHR43096:SF10">
    <property type="entry name" value="CHAPERONE PROTEIN DNAJ A6, CHLOROPLASTIC"/>
    <property type="match status" value="1"/>
</dbReference>
<feature type="domain" description="J" evidence="6">
    <location>
        <begin position="72"/>
        <end position="136"/>
    </location>
</feature>
<dbReference type="EMBL" id="CAXAMN010005113">
    <property type="protein sequence ID" value="CAK9012506.1"/>
    <property type="molecule type" value="Genomic_DNA"/>
</dbReference>
<evidence type="ECO:0000256" key="4">
    <source>
        <dbReference type="ARBA" id="ARBA00022833"/>
    </source>
</evidence>
<keyword evidence="3 5" id="KW-0863">Zinc-finger</keyword>
<dbReference type="Pfam" id="PF01556">
    <property type="entry name" value="DnaJ_C"/>
    <property type="match status" value="1"/>
</dbReference>
<dbReference type="PRINTS" id="PR00625">
    <property type="entry name" value="JDOMAIN"/>
</dbReference>
<dbReference type="InterPro" id="IPR001305">
    <property type="entry name" value="HSP_DnaJ_Cys-rich_dom"/>
</dbReference>
<feature type="domain" description="CR-type" evidence="7">
    <location>
        <begin position="201"/>
        <end position="284"/>
    </location>
</feature>
<evidence type="ECO:0000256" key="2">
    <source>
        <dbReference type="ARBA" id="ARBA00022737"/>
    </source>
</evidence>
<evidence type="ECO:0000256" key="3">
    <source>
        <dbReference type="ARBA" id="ARBA00022771"/>
    </source>
</evidence>
<gene>
    <name evidence="8" type="ORF">CCMP2556_LOCUS10880</name>
</gene>
<dbReference type="PANTHER" id="PTHR43096">
    <property type="entry name" value="DNAJ HOMOLOG 1, MITOCHONDRIAL-RELATED"/>
    <property type="match status" value="1"/>
</dbReference>
<dbReference type="SMART" id="SM00271">
    <property type="entry name" value="DnaJ"/>
    <property type="match status" value="1"/>
</dbReference>
<dbReference type="Pfam" id="PF00226">
    <property type="entry name" value="DnaJ"/>
    <property type="match status" value="1"/>
</dbReference>
<dbReference type="PROSITE" id="PS51188">
    <property type="entry name" value="ZF_CR"/>
    <property type="match status" value="1"/>
</dbReference>
<dbReference type="SUPFAM" id="SSF49493">
    <property type="entry name" value="HSP40/DnaJ peptide-binding domain"/>
    <property type="match status" value="2"/>
</dbReference>
<proteinExistence type="inferred from homology"/>
<dbReference type="Pfam" id="PF00684">
    <property type="entry name" value="DnaJ_CXXCXGXG"/>
    <property type="match status" value="1"/>
</dbReference>
<evidence type="ECO:0008006" key="10">
    <source>
        <dbReference type="Google" id="ProtNLM"/>
    </source>
</evidence>
<feature type="zinc finger region" description="CR-type" evidence="5">
    <location>
        <begin position="201"/>
        <end position="284"/>
    </location>
</feature>
<dbReference type="PROSITE" id="PS50076">
    <property type="entry name" value="DNAJ_2"/>
    <property type="match status" value="1"/>
</dbReference>
<dbReference type="Gene3D" id="2.60.260.20">
    <property type="entry name" value="Urease metallochaperone UreE, N-terminal domain"/>
    <property type="match status" value="2"/>
</dbReference>
<keyword evidence="4 5" id="KW-0862">Zinc</keyword>
<dbReference type="Proteomes" id="UP001642484">
    <property type="component" value="Unassembled WGS sequence"/>
</dbReference>
<protein>
    <recommendedName>
        <fullName evidence="10">Chaperone protein DnaJ</fullName>
    </recommendedName>
</protein>
<dbReference type="InterPro" id="IPR036410">
    <property type="entry name" value="HSP_DnaJ_Cys-rich_dom_sf"/>
</dbReference>
<dbReference type="InterPro" id="IPR008971">
    <property type="entry name" value="HSP40/DnaJ_pept-bd"/>
</dbReference>
<dbReference type="CDD" id="cd10747">
    <property type="entry name" value="DnaJ_C"/>
    <property type="match status" value="1"/>
</dbReference>
<keyword evidence="9" id="KW-1185">Reference proteome</keyword>
<dbReference type="SUPFAM" id="SSF46565">
    <property type="entry name" value="Chaperone J-domain"/>
    <property type="match status" value="1"/>
</dbReference>
<keyword evidence="1 5" id="KW-0479">Metal-binding</keyword>
<evidence type="ECO:0000256" key="5">
    <source>
        <dbReference type="PROSITE-ProRule" id="PRU00546"/>
    </source>
</evidence>
<evidence type="ECO:0000259" key="7">
    <source>
        <dbReference type="PROSITE" id="PS51188"/>
    </source>
</evidence>
<accession>A0ABP0JDN5</accession>
<dbReference type="InterPro" id="IPR002939">
    <property type="entry name" value="DnaJ_C"/>
</dbReference>
<evidence type="ECO:0000256" key="1">
    <source>
        <dbReference type="ARBA" id="ARBA00022723"/>
    </source>
</evidence>
<dbReference type="CDD" id="cd06257">
    <property type="entry name" value="DnaJ"/>
    <property type="match status" value="1"/>
</dbReference>
<dbReference type="InterPro" id="IPR036869">
    <property type="entry name" value="J_dom_sf"/>
</dbReference>
<dbReference type="InterPro" id="IPR012724">
    <property type="entry name" value="DnaJ"/>
</dbReference>
<keyword evidence="2" id="KW-0677">Repeat</keyword>
<dbReference type="Gene3D" id="2.10.230.10">
    <property type="entry name" value="Heat shock protein DnaJ, cysteine-rich domain"/>
    <property type="match status" value="1"/>
</dbReference>
<dbReference type="Gene3D" id="1.10.287.110">
    <property type="entry name" value="DnaJ domain"/>
    <property type="match status" value="1"/>
</dbReference>
<sequence length="424" mass="46073">MDIAFVSPLPGDFGSFRQPGPFVMQSRSSETFSDCSGKWRPAKFAIAGILSHLGRKTHRRGYLHQKAHRLADYYEVLGVSRNANEREIKSSFRKLARQFHPDINKEPGAQEKFQEIAKAYGVLSDAEKRDQYNRFGEGAVPSTSPDLSSMDLKDILGDVFQDFFRGPGMRGHPAKGSTKGAKKGADLQCKIEVPFDLACFGGSHTIQVQREDTCKTCHGRGVNADVAKDQRCSKCNGTGTTLQVMQTPLGVMQTQLVCPKCGGTGLDPTASCRSCGGRGTQTQTQEISVNIPPGCKAGSQLRIRGEGDKGIRGGQPGDLYITLRICPSRDFVRDGADIYSEKVISIFDAMLGTSVGVTTVDGITEIEVPAGTQPCTTMRLRGRGAPKLGTKGRGDHYVTLQVEVPHSLNDEQRKLVSKLKEACQ</sequence>
<dbReference type="SUPFAM" id="SSF57938">
    <property type="entry name" value="DnaJ/Hsp40 cysteine-rich domain"/>
    <property type="match status" value="1"/>
</dbReference>